<evidence type="ECO:0000256" key="7">
    <source>
        <dbReference type="ARBA" id="ARBA00022801"/>
    </source>
</evidence>
<dbReference type="EC" id="3.2.1.21" evidence="13"/>
<accession>A0A507AT67</accession>
<organism evidence="15 16">
    <name type="scientific">Thyridium curvatum</name>
    <dbReference type="NCBI Taxonomy" id="1093900"/>
    <lineage>
        <taxon>Eukaryota</taxon>
        <taxon>Fungi</taxon>
        <taxon>Dikarya</taxon>
        <taxon>Ascomycota</taxon>
        <taxon>Pezizomycotina</taxon>
        <taxon>Sordariomycetes</taxon>
        <taxon>Sordariomycetidae</taxon>
        <taxon>Thyridiales</taxon>
        <taxon>Thyridiaceae</taxon>
        <taxon>Thyridium</taxon>
    </lineage>
</organism>
<keyword evidence="11 13" id="KW-0326">Glycosidase</keyword>
<dbReference type="GO" id="GO:0030245">
    <property type="term" value="P:cellulose catabolic process"/>
    <property type="evidence" value="ECO:0007669"/>
    <property type="project" value="UniProtKB-UniPathway"/>
</dbReference>
<evidence type="ECO:0000256" key="8">
    <source>
        <dbReference type="ARBA" id="ARBA00023001"/>
    </source>
</evidence>
<comment type="subcellular location">
    <subcellularLocation>
        <location evidence="2">Secreted</location>
    </subcellularLocation>
</comment>
<dbReference type="InterPro" id="IPR019800">
    <property type="entry name" value="Glyco_hydro_3_AS"/>
</dbReference>
<proteinExistence type="inferred from homology"/>
<feature type="domain" description="Fibronectin type III-like" evidence="14">
    <location>
        <begin position="743"/>
        <end position="811"/>
    </location>
</feature>
<comment type="pathway">
    <text evidence="3 13">Glycan metabolism; cellulose degradation.</text>
</comment>
<comment type="caution">
    <text evidence="15">The sequence shown here is derived from an EMBL/GenBank/DDBJ whole genome shotgun (WGS) entry which is preliminary data.</text>
</comment>
<dbReference type="Pfam" id="PF01915">
    <property type="entry name" value="Glyco_hydro_3_C"/>
    <property type="match status" value="1"/>
</dbReference>
<evidence type="ECO:0000256" key="4">
    <source>
        <dbReference type="ARBA" id="ARBA00005336"/>
    </source>
</evidence>
<dbReference type="GO" id="GO:0005576">
    <property type="term" value="C:extracellular region"/>
    <property type="evidence" value="ECO:0007669"/>
    <property type="project" value="UniProtKB-SubCell"/>
</dbReference>
<keyword evidence="7 13" id="KW-0378">Hydrolase</keyword>
<dbReference type="EMBL" id="SKBQ01000061">
    <property type="protein sequence ID" value="TPX09896.1"/>
    <property type="molecule type" value="Genomic_DNA"/>
</dbReference>
<dbReference type="SUPFAM" id="SSF52279">
    <property type="entry name" value="Beta-D-glucan exohydrolase, C-terminal domain"/>
    <property type="match status" value="1"/>
</dbReference>
<evidence type="ECO:0000256" key="12">
    <source>
        <dbReference type="ARBA" id="ARBA00023326"/>
    </source>
</evidence>
<keyword evidence="6" id="KW-0732">Signal</keyword>
<dbReference type="AlphaFoldDB" id="A0A507AT67"/>
<dbReference type="SMART" id="SM01217">
    <property type="entry name" value="Fn3_like"/>
    <property type="match status" value="1"/>
</dbReference>
<comment type="similarity">
    <text evidence="4 13">Belongs to the glycosyl hydrolase 3 family.</text>
</comment>
<dbReference type="Pfam" id="PF00933">
    <property type="entry name" value="Glyco_hydro_3"/>
    <property type="match status" value="1"/>
</dbReference>
<gene>
    <name evidence="15" type="ORF">E0L32_008918</name>
</gene>
<dbReference type="GeneID" id="41976365"/>
<dbReference type="PANTHER" id="PTHR42715:SF5">
    <property type="entry name" value="BETA-GLUCOSIDASE M-RELATED"/>
    <property type="match status" value="1"/>
</dbReference>
<evidence type="ECO:0000256" key="9">
    <source>
        <dbReference type="ARBA" id="ARBA00023180"/>
    </source>
</evidence>
<dbReference type="Gene3D" id="3.40.50.1700">
    <property type="entry name" value="Glycoside hydrolase family 3 C-terminal domain"/>
    <property type="match status" value="1"/>
</dbReference>
<protein>
    <recommendedName>
        <fullName evidence="13">beta-glucosidase</fullName>
        <ecNumber evidence="13">3.2.1.21</ecNumber>
    </recommendedName>
</protein>
<keyword evidence="8" id="KW-0136">Cellulose degradation</keyword>
<evidence type="ECO:0000256" key="3">
    <source>
        <dbReference type="ARBA" id="ARBA00004987"/>
    </source>
</evidence>
<dbReference type="FunFam" id="2.60.40.10:FF:000757">
    <property type="entry name" value="Beta-glucosidase G"/>
    <property type="match status" value="1"/>
</dbReference>
<evidence type="ECO:0000313" key="16">
    <source>
        <dbReference type="Proteomes" id="UP000319257"/>
    </source>
</evidence>
<keyword evidence="12 13" id="KW-0624">Polysaccharide degradation</keyword>
<keyword evidence="5" id="KW-0964">Secreted</keyword>
<evidence type="ECO:0000256" key="6">
    <source>
        <dbReference type="ARBA" id="ARBA00022729"/>
    </source>
</evidence>
<dbReference type="PRINTS" id="PR00133">
    <property type="entry name" value="GLHYDRLASE3"/>
</dbReference>
<dbReference type="InterPro" id="IPR002772">
    <property type="entry name" value="Glyco_hydro_3_C"/>
</dbReference>
<evidence type="ECO:0000256" key="13">
    <source>
        <dbReference type="RuleBase" id="RU361161"/>
    </source>
</evidence>
<dbReference type="InParanoid" id="A0A507AT67"/>
<sequence>MKLKGAVYAGVLFPASCVCAEENVASKDNLYSFDFGETVQYTLDNIVALDDAWSPDHLPEDKSHLDYLFYGQSPPVYPSPATGEGKSDDSWKAAYSKAKKLVSKMTLEEKLNLTWGYPGQCTGVTGSVPRLGVKPICLNDGPAGVRGQDFVSSFPTGVHLAATWDKSLMYQYGRALGYEYRGKGIHVALGPCAGPLGRVAVGSRNWEGLGSDPYLAEAGMTGVAKGIHDRGVIASLKHWLLNEQEYRRMPSVLGESISSNVDERTLHEVYAFPFMGAIREGAGSVMCSYNRANNSYACQNSKLLNGVLKTELGFEGFVVSDWGAIQSGVATANAGMDMLMPNTDYWGAKLVEAVKNGSVTKKRADDMATRILAAWYHAGQDKDFPETTAVFSTRDNPSHALVRKDVDVRNGHHKLIREVGSAGTILLKNENNALPLKKPKYVSVFGYDAVAPGTPWNSPGSFGFRKAINWIPRDNVFARQKLRTFNGTLLTAFGSGSTSPPYIIDPFSALQKRVSEDGGIVKWDFWTIDPLVYVNSEACLVFINAYPEEGKDRAGLSDDWSDQLVLNIAKHCANTIVIVHSAGIRLVEAWADHPNVTAIINAGMPGQEAGNSIVDILYGDVNPSGRLPYTMAHQETDYGTLLNFTLNDGESTWFPQSNFEEGLHIDYRYFDLHGITPRYAFGHGLSYTTFEYSDIRAQVLDGSKAGLPDKKIPIVQGGHPQLWETQAIVAADITNTGDVMGSEVAQLYLGMPVKDTPVRQLRGFEKVEISPGETRRVLFSLSRRDVSYWDVTSQQWRIPEGEFKVYVGASSRDIRLQSTFEFRS</sequence>
<dbReference type="GO" id="GO:0008422">
    <property type="term" value="F:beta-glucosidase activity"/>
    <property type="evidence" value="ECO:0007669"/>
    <property type="project" value="UniProtKB-EC"/>
</dbReference>
<dbReference type="InterPro" id="IPR050288">
    <property type="entry name" value="Cellulose_deg_GH3"/>
</dbReference>
<dbReference type="InterPro" id="IPR026891">
    <property type="entry name" value="Fn3-like"/>
</dbReference>
<evidence type="ECO:0000256" key="5">
    <source>
        <dbReference type="ARBA" id="ARBA00022525"/>
    </source>
</evidence>
<comment type="catalytic activity">
    <reaction evidence="1 13">
        <text>Hydrolysis of terminal, non-reducing beta-D-glucosyl residues with release of beta-D-glucose.</text>
        <dbReference type="EC" id="3.2.1.21"/>
    </reaction>
</comment>
<dbReference type="InterPro" id="IPR036962">
    <property type="entry name" value="Glyco_hydro_3_N_sf"/>
</dbReference>
<dbReference type="SUPFAM" id="SSF51445">
    <property type="entry name" value="(Trans)glycosidases"/>
    <property type="match status" value="1"/>
</dbReference>
<dbReference type="PANTHER" id="PTHR42715">
    <property type="entry name" value="BETA-GLUCOSIDASE"/>
    <property type="match status" value="1"/>
</dbReference>
<evidence type="ECO:0000256" key="1">
    <source>
        <dbReference type="ARBA" id="ARBA00000448"/>
    </source>
</evidence>
<evidence type="ECO:0000259" key="14">
    <source>
        <dbReference type="SMART" id="SM01217"/>
    </source>
</evidence>
<dbReference type="FunFam" id="3.20.20.300:FF:000002">
    <property type="entry name" value="Probable beta-glucosidase"/>
    <property type="match status" value="1"/>
</dbReference>
<evidence type="ECO:0000313" key="15">
    <source>
        <dbReference type="EMBL" id="TPX09896.1"/>
    </source>
</evidence>
<dbReference type="RefSeq" id="XP_030991607.1">
    <property type="nucleotide sequence ID" value="XM_031143826.1"/>
</dbReference>
<dbReference type="Gene3D" id="3.20.20.300">
    <property type="entry name" value="Glycoside hydrolase, family 3, N-terminal domain"/>
    <property type="match status" value="1"/>
</dbReference>
<keyword evidence="16" id="KW-1185">Reference proteome</keyword>
<keyword evidence="9" id="KW-0325">Glycoprotein</keyword>
<dbReference type="InterPro" id="IPR036881">
    <property type="entry name" value="Glyco_hydro_3_C_sf"/>
</dbReference>
<dbReference type="InterPro" id="IPR001764">
    <property type="entry name" value="Glyco_hydro_3_N"/>
</dbReference>
<dbReference type="STRING" id="1093900.A0A507AT67"/>
<reference evidence="15 16" key="1">
    <citation type="submission" date="2019-06" db="EMBL/GenBank/DDBJ databases">
        <title>Draft genome sequence of the filamentous fungus Phialemoniopsis curvata isolated from diesel fuel.</title>
        <authorList>
            <person name="Varaljay V.A."/>
            <person name="Lyon W.J."/>
            <person name="Crouch A.L."/>
            <person name="Drake C.E."/>
            <person name="Hollomon J.M."/>
            <person name="Nadeau L.J."/>
            <person name="Nunn H.S."/>
            <person name="Stevenson B.S."/>
            <person name="Bojanowski C.L."/>
            <person name="Crookes-Goodson W.J."/>
        </authorList>
    </citation>
    <scope>NUCLEOTIDE SEQUENCE [LARGE SCALE GENOMIC DNA]</scope>
    <source>
        <strain evidence="15 16">D216</strain>
    </source>
</reference>
<dbReference type="Proteomes" id="UP000319257">
    <property type="component" value="Unassembled WGS sequence"/>
</dbReference>
<dbReference type="InterPro" id="IPR017853">
    <property type="entry name" value="GH"/>
</dbReference>
<dbReference type="UniPathway" id="UPA00696"/>
<dbReference type="Pfam" id="PF14310">
    <property type="entry name" value="Fn3-like"/>
    <property type="match status" value="1"/>
</dbReference>
<dbReference type="InterPro" id="IPR013783">
    <property type="entry name" value="Ig-like_fold"/>
</dbReference>
<keyword evidence="10 13" id="KW-0119">Carbohydrate metabolism</keyword>
<dbReference type="Gene3D" id="2.60.40.10">
    <property type="entry name" value="Immunoglobulins"/>
    <property type="match status" value="1"/>
</dbReference>
<evidence type="ECO:0000256" key="10">
    <source>
        <dbReference type="ARBA" id="ARBA00023277"/>
    </source>
</evidence>
<name>A0A507AT67_9PEZI</name>
<evidence type="ECO:0000256" key="11">
    <source>
        <dbReference type="ARBA" id="ARBA00023295"/>
    </source>
</evidence>
<evidence type="ECO:0000256" key="2">
    <source>
        <dbReference type="ARBA" id="ARBA00004613"/>
    </source>
</evidence>
<dbReference type="PROSITE" id="PS00775">
    <property type="entry name" value="GLYCOSYL_HYDROL_F3"/>
    <property type="match status" value="1"/>
</dbReference>
<dbReference type="OrthoDB" id="416222at2759"/>